<name>A0ABR2ZCB2_9AGAR</name>
<evidence type="ECO:0000313" key="4">
    <source>
        <dbReference type="Proteomes" id="UP001437256"/>
    </source>
</evidence>
<dbReference type="Proteomes" id="UP001437256">
    <property type="component" value="Unassembled WGS sequence"/>
</dbReference>
<comment type="caution">
    <text evidence="3">The sequence shown here is derived from an EMBL/GenBank/DDBJ whole genome shotgun (WGS) entry which is preliminary data.</text>
</comment>
<dbReference type="EMBL" id="JBBXMP010000257">
    <property type="protein sequence ID" value="KAL0058990.1"/>
    <property type="molecule type" value="Genomic_DNA"/>
</dbReference>
<gene>
    <name evidence="3" type="ORF">AAF712_014286</name>
</gene>
<keyword evidence="1" id="KW-0175">Coiled coil</keyword>
<evidence type="ECO:0008006" key="5">
    <source>
        <dbReference type="Google" id="ProtNLM"/>
    </source>
</evidence>
<evidence type="ECO:0000256" key="1">
    <source>
        <dbReference type="SAM" id="Coils"/>
    </source>
</evidence>
<evidence type="ECO:0000313" key="3">
    <source>
        <dbReference type="EMBL" id="KAL0058990.1"/>
    </source>
</evidence>
<keyword evidence="4" id="KW-1185">Reference proteome</keyword>
<proteinExistence type="predicted"/>
<reference evidence="3 4" key="1">
    <citation type="submission" date="2024-05" db="EMBL/GenBank/DDBJ databases">
        <title>A draft genome resource for the thread blight pathogen Marasmius tenuissimus strain MS-2.</title>
        <authorList>
            <person name="Yulfo-Soto G.E."/>
            <person name="Baruah I.K."/>
            <person name="Amoako-Attah I."/>
            <person name="Bukari Y."/>
            <person name="Meinhardt L.W."/>
            <person name="Bailey B.A."/>
            <person name="Cohen S.P."/>
        </authorList>
    </citation>
    <scope>NUCLEOTIDE SEQUENCE [LARGE SCALE GENOMIC DNA]</scope>
    <source>
        <strain evidence="3 4">MS-2</strain>
    </source>
</reference>
<sequence length="333" mass="37308">MWFKRLTPSGNLLCSNVDLELRQVLGLPDSFLPTNVPEHSGIYTDDPEELIPYICRGCTTHVKRGVNSLKPHVSTEEYKRLIEFQHLKSDEELKAFDEWVKALNNKHVTGKSSWWNHKRVNKWILPTIIKSQSKMNPEDWTITESTTNIGEGQHYWSRRMTGSGLPLLTSILQTQKSDKEVAREIRSALKTGILTNSHNTIYDRMKSSVQRADAIASKQQASQKQDTEVQRIQGEINTHQQAKKDIEAKLRASRDEMAVARGSTTGTKHRAARAESSSSGIVKVSKSKGKASEASDCVNVCEAPLSPYPFDEFVQSEPVSTSVGLPSGDWAFV</sequence>
<feature type="non-terminal residue" evidence="3">
    <location>
        <position position="333"/>
    </location>
</feature>
<organism evidence="3 4">
    <name type="scientific">Marasmius tenuissimus</name>
    <dbReference type="NCBI Taxonomy" id="585030"/>
    <lineage>
        <taxon>Eukaryota</taxon>
        <taxon>Fungi</taxon>
        <taxon>Dikarya</taxon>
        <taxon>Basidiomycota</taxon>
        <taxon>Agaricomycotina</taxon>
        <taxon>Agaricomycetes</taxon>
        <taxon>Agaricomycetidae</taxon>
        <taxon>Agaricales</taxon>
        <taxon>Marasmiineae</taxon>
        <taxon>Marasmiaceae</taxon>
        <taxon>Marasmius</taxon>
    </lineage>
</organism>
<feature type="coiled-coil region" evidence="1">
    <location>
        <begin position="229"/>
        <end position="256"/>
    </location>
</feature>
<feature type="region of interest" description="Disordered" evidence="2">
    <location>
        <begin position="257"/>
        <end position="279"/>
    </location>
</feature>
<evidence type="ECO:0000256" key="2">
    <source>
        <dbReference type="SAM" id="MobiDB-lite"/>
    </source>
</evidence>
<protein>
    <recommendedName>
        <fullName evidence="5">Transposase</fullName>
    </recommendedName>
</protein>
<accession>A0ABR2ZCB2</accession>